<sequence>MPGVPRKGLRSLLLLVCWQLWLERNARTFQRTERPAHALLSQIRDEARTWKSADVKHLAALLEGCTPRMS</sequence>
<name>A0A4U6W574_SETVI</name>
<gene>
    <name evidence="2" type="ORF">SEVIR_2G400700v2</name>
</gene>
<reference evidence="2" key="1">
    <citation type="submission" date="2019-03" db="EMBL/GenBank/DDBJ databases">
        <title>WGS assembly of Setaria viridis.</title>
        <authorList>
            <person name="Huang P."/>
            <person name="Jenkins J."/>
            <person name="Grimwood J."/>
            <person name="Barry K."/>
            <person name="Healey A."/>
            <person name="Mamidi S."/>
            <person name="Sreedasyam A."/>
            <person name="Shu S."/>
            <person name="Feldman M."/>
            <person name="Wu J."/>
            <person name="Yu Y."/>
            <person name="Chen C."/>
            <person name="Johnson J."/>
            <person name="Rokhsar D."/>
            <person name="Baxter I."/>
            <person name="Schmutz J."/>
            <person name="Brutnell T."/>
            <person name="Kellogg E."/>
        </authorList>
    </citation>
    <scope>NUCLEOTIDE SEQUENCE [LARGE SCALE GENOMIC DNA]</scope>
</reference>
<evidence type="ECO:0000313" key="2">
    <source>
        <dbReference type="EMBL" id="TKW35829.1"/>
    </source>
</evidence>
<dbReference type="AlphaFoldDB" id="A0A4U6W574"/>
<evidence type="ECO:0000256" key="1">
    <source>
        <dbReference type="SAM" id="SignalP"/>
    </source>
</evidence>
<organism evidence="2 3">
    <name type="scientific">Setaria viridis</name>
    <name type="common">Green bristlegrass</name>
    <name type="synonym">Setaria italica subsp. viridis</name>
    <dbReference type="NCBI Taxonomy" id="4556"/>
    <lineage>
        <taxon>Eukaryota</taxon>
        <taxon>Viridiplantae</taxon>
        <taxon>Streptophyta</taxon>
        <taxon>Embryophyta</taxon>
        <taxon>Tracheophyta</taxon>
        <taxon>Spermatophyta</taxon>
        <taxon>Magnoliopsida</taxon>
        <taxon>Liliopsida</taxon>
        <taxon>Poales</taxon>
        <taxon>Poaceae</taxon>
        <taxon>PACMAD clade</taxon>
        <taxon>Panicoideae</taxon>
        <taxon>Panicodae</taxon>
        <taxon>Paniceae</taxon>
        <taxon>Cenchrinae</taxon>
        <taxon>Setaria</taxon>
    </lineage>
</organism>
<feature type="signal peptide" evidence="1">
    <location>
        <begin position="1"/>
        <end position="28"/>
    </location>
</feature>
<dbReference type="Proteomes" id="UP000298652">
    <property type="component" value="Chromosome 2"/>
</dbReference>
<keyword evidence="3" id="KW-1185">Reference proteome</keyword>
<evidence type="ECO:0000313" key="3">
    <source>
        <dbReference type="Proteomes" id="UP000298652"/>
    </source>
</evidence>
<dbReference type="OMA" id="GCTPRMS"/>
<accession>A0A4U6W574</accession>
<protein>
    <submittedName>
        <fullName evidence="2">Uncharacterized protein</fullName>
    </submittedName>
</protein>
<feature type="chain" id="PRO_5021035311" evidence="1">
    <location>
        <begin position="29"/>
        <end position="70"/>
    </location>
</feature>
<dbReference type="Gramene" id="TKW35829">
    <property type="protein sequence ID" value="TKW35829"/>
    <property type="gene ID" value="SEVIR_2G400700v2"/>
</dbReference>
<proteinExistence type="predicted"/>
<dbReference type="EMBL" id="CM016553">
    <property type="protein sequence ID" value="TKW35829.1"/>
    <property type="molecule type" value="Genomic_DNA"/>
</dbReference>
<keyword evidence="1" id="KW-0732">Signal</keyword>